<dbReference type="AlphaFoldDB" id="A0AAV6UFY9"/>
<feature type="compositionally biased region" description="Basic residues" evidence="8">
    <location>
        <begin position="226"/>
        <end position="239"/>
    </location>
</feature>
<feature type="region of interest" description="Disordered" evidence="8">
    <location>
        <begin position="179"/>
        <end position="246"/>
    </location>
</feature>
<evidence type="ECO:0000259" key="9">
    <source>
        <dbReference type="Pfam" id="PF24779"/>
    </source>
</evidence>
<organism evidence="10 11">
    <name type="scientific">Oedothorax gibbosus</name>
    <dbReference type="NCBI Taxonomy" id="931172"/>
    <lineage>
        <taxon>Eukaryota</taxon>
        <taxon>Metazoa</taxon>
        <taxon>Ecdysozoa</taxon>
        <taxon>Arthropoda</taxon>
        <taxon>Chelicerata</taxon>
        <taxon>Arachnida</taxon>
        <taxon>Araneae</taxon>
        <taxon>Araneomorphae</taxon>
        <taxon>Entelegynae</taxon>
        <taxon>Araneoidea</taxon>
        <taxon>Linyphiidae</taxon>
        <taxon>Erigoninae</taxon>
        <taxon>Oedothorax</taxon>
    </lineage>
</organism>
<dbReference type="SUPFAM" id="SSF88723">
    <property type="entry name" value="PIN domain-like"/>
    <property type="match status" value="1"/>
</dbReference>
<dbReference type="InterPro" id="IPR057776">
    <property type="entry name" value="UTP23_sensor"/>
</dbReference>
<feature type="compositionally biased region" description="Basic and acidic residues" evidence="8">
    <location>
        <begin position="179"/>
        <end position="192"/>
    </location>
</feature>
<accession>A0AAV6UFY9</accession>
<evidence type="ECO:0000256" key="5">
    <source>
        <dbReference type="ARBA" id="ARBA00037300"/>
    </source>
</evidence>
<proteinExistence type="inferred from homology"/>
<evidence type="ECO:0000256" key="4">
    <source>
        <dbReference type="ARBA" id="ARBA00023242"/>
    </source>
</evidence>
<dbReference type="GO" id="GO:0006364">
    <property type="term" value="P:rRNA processing"/>
    <property type="evidence" value="ECO:0007669"/>
    <property type="project" value="UniProtKB-KW"/>
</dbReference>
<keyword evidence="2" id="KW-0690">Ribosome biogenesis</keyword>
<evidence type="ECO:0000256" key="7">
    <source>
        <dbReference type="ARBA" id="ARBA00071400"/>
    </source>
</evidence>
<dbReference type="InterPro" id="IPR006984">
    <property type="entry name" value="Fcf1/UTP23"/>
</dbReference>
<evidence type="ECO:0000313" key="11">
    <source>
        <dbReference type="Proteomes" id="UP000827092"/>
    </source>
</evidence>
<comment type="caution">
    <text evidence="10">The sequence shown here is derived from an EMBL/GenBank/DDBJ whole genome shotgun (WGS) entry which is preliminary data.</text>
</comment>
<evidence type="ECO:0000256" key="1">
    <source>
        <dbReference type="ARBA" id="ARBA00004604"/>
    </source>
</evidence>
<dbReference type="FunFam" id="3.40.50.1010:FF:000006">
    <property type="entry name" value="rRNA-processing protein UTP23 homolog"/>
    <property type="match status" value="1"/>
</dbReference>
<dbReference type="PANTHER" id="PTHR12416">
    <property type="entry name" value="RRNA-PROCESSING PROTEIN UTP23 HOMOLOG"/>
    <property type="match status" value="1"/>
</dbReference>
<evidence type="ECO:0000256" key="8">
    <source>
        <dbReference type="SAM" id="MobiDB-lite"/>
    </source>
</evidence>
<dbReference type="Pfam" id="PF04900">
    <property type="entry name" value="Fcf1"/>
    <property type="match status" value="1"/>
</dbReference>
<comment type="function">
    <text evidence="5">Involved in rRNA-processing and ribosome biogenesis.</text>
</comment>
<evidence type="ECO:0000313" key="10">
    <source>
        <dbReference type="EMBL" id="KAG8182658.1"/>
    </source>
</evidence>
<comment type="similarity">
    <text evidence="6">Belongs to the UTP23/FCF1 family. UTP23 subfamily.</text>
</comment>
<dbReference type="EMBL" id="JAFNEN010000454">
    <property type="protein sequence ID" value="KAG8182658.1"/>
    <property type="molecule type" value="Genomic_DNA"/>
</dbReference>
<evidence type="ECO:0000256" key="6">
    <source>
        <dbReference type="ARBA" id="ARBA00038503"/>
    </source>
</evidence>
<evidence type="ECO:0000256" key="2">
    <source>
        <dbReference type="ARBA" id="ARBA00022517"/>
    </source>
</evidence>
<dbReference type="Gene3D" id="3.40.50.1010">
    <property type="entry name" value="5'-nuclease"/>
    <property type="match status" value="1"/>
</dbReference>
<reference evidence="10 11" key="1">
    <citation type="journal article" date="2022" name="Nat. Ecol. Evol.">
        <title>A masculinizing supergene underlies an exaggerated male reproductive morph in a spider.</title>
        <authorList>
            <person name="Hendrickx F."/>
            <person name="De Corte Z."/>
            <person name="Sonet G."/>
            <person name="Van Belleghem S.M."/>
            <person name="Kostlbacher S."/>
            <person name="Vangestel C."/>
        </authorList>
    </citation>
    <scope>NUCLEOTIDE SEQUENCE [LARGE SCALE GENOMIC DNA]</scope>
    <source>
        <strain evidence="10">W744_W776</strain>
    </source>
</reference>
<dbReference type="InterPro" id="IPR029060">
    <property type="entry name" value="PIN-like_dom_sf"/>
</dbReference>
<protein>
    <recommendedName>
        <fullName evidence="7">rRNA-processing protein UTP23 homolog</fullName>
    </recommendedName>
</protein>
<dbReference type="Pfam" id="PF24779">
    <property type="entry name" value="UTP23_sensor"/>
    <property type="match status" value="1"/>
</dbReference>
<feature type="domain" description="UTP23 sensor motif region" evidence="9">
    <location>
        <begin position="194"/>
        <end position="213"/>
    </location>
</feature>
<keyword evidence="3" id="KW-0698">rRNA processing</keyword>
<name>A0AAV6UFY9_9ARAC</name>
<comment type="subcellular location">
    <subcellularLocation>
        <location evidence="1">Nucleus</location>
        <location evidence="1">Nucleolus</location>
    </subcellularLocation>
</comment>
<dbReference type="CDD" id="cd09866">
    <property type="entry name" value="PIN_Fcf1-Utp23-H"/>
    <property type="match status" value="1"/>
</dbReference>
<keyword evidence="4" id="KW-0539">Nucleus</keyword>
<evidence type="ECO:0000256" key="3">
    <source>
        <dbReference type="ARBA" id="ARBA00022552"/>
    </source>
</evidence>
<keyword evidence="11" id="KW-1185">Reference proteome</keyword>
<dbReference type="Proteomes" id="UP000827092">
    <property type="component" value="Unassembled WGS sequence"/>
</dbReference>
<dbReference type="GO" id="GO:0032040">
    <property type="term" value="C:small-subunit processome"/>
    <property type="evidence" value="ECO:0007669"/>
    <property type="project" value="InterPro"/>
</dbReference>
<sequence length="246" mass="28230">MKITRHKRMKTYMKFYRNHFQFKLPYQVLIDGTFCHEALQCKLNIKEQVPHYLEDENVRLFTTACVIKEIEMLGLKVYGAMHILKQFHVRKCGHEKDSLSASDCITSMVADGNPHHLIIATTDPDLSAKCRLISGVPLLYVKYNAVILEKPSGMNKEVANKKMKASTELSEFEKKRLEMTKKKATSEPEDAPKKKKKKGPKQPNPLSCLKKKKKPVVATPVEKEGVKKKRKRVRNKNKSLLKNPGE</sequence>
<gene>
    <name evidence="10" type="ORF">JTE90_019683</name>
</gene>